<reference evidence="10 11" key="1">
    <citation type="submission" date="2019-09" db="EMBL/GenBank/DDBJ databases">
        <title>Isolation and identification of active actinomycetes.</title>
        <authorList>
            <person name="Yu Z."/>
            <person name="Han C."/>
            <person name="Yu B."/>
        </authorList>
    </citation>
    <scope>NUCLEOTIDE SEQUENCE [LARGE SCALE GENOMIC DNA]</scope>
    <source>
        <strain evidence="10 11">NEAU-H2</strain>
    </source>
</reference>
<dbReference type="PANTHER" id="PTHR33406">
    <property type="entry name" value="MEMBRANE PROTEIN MJ1562-RELATED"/>
    <property type="match status" value="1"/>
</dbReference>
<gene>
    <name evidence="10" type="ORF">F8144_17295</name>
</gene>
<keyword evidence="6 8" id="KW-0472">Membrane</keyword>
<feature type="transmembrane region" description="Helical" evidence="8">
    <location>
        <begin position="333"/>
        <end position="356"/>
    </location>
</feature>
<dbReference type="Proteomes" id="UP000442990">
    <property type="component" value="Unassembled WGS sequence"/>
</dbReference>
<evidence type="ECO:0000256" key="1">
    <source>
        <dbReference type="ARBA" id="ARBA00004651"/>
    </source>
</evidence>
<organism evidence="10 11">
    <name type="scientific">Streptomyces triticiradicis</name>
    <dbReference type="NCBI Taxonomy" id="2651189"/>
    <lineage>
        <taxon>Bacteria</taxon>
        <taxon>Bacillati</taxon>
        <taxon>Actinomycetota</taxon>
        <taxon>Actinomycetes</taxon>
        <taxon>Kitasatosporales</taxon>
        <taxon>Streptomycetaceae</taxon>
        <taxon>Streptomyces</taxon>
    </lineage>
</organism>
<comment type="similarity">
    <text evidence="2">Belongs to the resistance-nodulation-cell division (RND) (TC 2.A.6) family. MmpL subfamily.</text>
</comment>
<evidence type="ECO:0000256" key="4">
    <source>
        <dbReference type="ARBA" id="ARBA00022692"/>
    </source>
</evidence>
<dbReference type="SUPFAM" id="SSF82866">
    <property type="entry name" value="Multidrug efflux transporter AcrB transmembrane domain"/>
    <property type="match status" value="2"/>
</dbReference>
<comment type="caution">
    <text evidence="10">The sequence shown here is derived from an EMBL/GenBank/DDBJ whole genome shotgun (WGS) entry which is preliminary data.</text>
</comment>
<feature type="transmembrane region" description="Helical" evidence="8">
    <location>
        <begin position="257"/>
        <end position="276"/>
    </location>
</feature>
<feature type="transmembrane region" description="Helical" evidence="8">
    <location>
        <begin position="634"/>
        <end position="663"/>
    </location>
</feature>
<dbReference type="Pfam" id="PF03176">
    <property type="entry name" value="MMPL"/>
    <property type="match status" value="2"/>
</dbReference>
<dbReference type="PANTHER" id="PTHR33406:SF6">
    <property type="entry name" value="MEMBRANE PROTEIN YDGH-RELATED"/>
    <property type="match status" value="1"/>
</dbReference>
<keyword evidence="4 8" id="KW-0812">Transmembrane</keyword>
<keyword evidence="3" id="KW-1003">Cell membrane</keyword>
<keyword evidence="11" id="KW-1185">Reference proteome</keyword>
<feature type="transmembrane region" description="Helical" evidence="8">
    <location>
        <begin position="395"/>
        <end position="414"/>
    </location>
</feature>
<accession>A0A7J5DFX0</accession>
<evidence type="ECO:0000256" key="2">
    <source>
        <dbReference type="ARBA" id="ARBA00010157"/>
    </source>
</evidence>
<feature type="transmembrane region" description="Helical" evidence="8">
    <location>
        <begin position="199"/>
        <end position="217"/>
    </location>
</feature>
<dbReference type="InterPro" id="IPR000731">
    <property type="entry name" value="SSD"/>
</dbReference>
<dbReference type="Gene3D" id="1.20.1640.10">
    <property type="entry name" value="Multidrug efflux transporter AcrB transmembrane domain"/>
    <property type="match status" value="2"/>
</dbReference>
<evidence type="ECO:0000259" key="9">
    <source>
        <dbReference type="PROSITE" id="PS50156"/>
    </source>
</evidence>
<name>A0A7J5DFX0_9ACTN</name>
<evidence type="ECO:0000313" key="10">
    <source>
        <dbReference type="EMBL" id="KAB1987480.1"/>
    </source>
</evidence>
<evidence type="ECO:0000256" key="6">
    <source>
        <dbReference type="ARBA" id="ARBA00023136"/>
    </source>
</evidence>
<dbReference type="EMBL" id="WBKG01000013">
    <property type="protein sequence ID" value="KAB1987480.1"/>
    <property type="molecule type" value="Genomic_DNA"/>
</dbReference>
<comment type="subcellular location">
    <subcellularLocation>
        <location evidence="1">Cell membrane</location>
        <topology evidence="1">Multi-pass membrane protein</topology>
    </subcellularLocation>
</comment>
<evidence type="ECO:0000256" key="3">
    <source>
        <dbReference type="ARBA" id="ARBA00022475"/>
    </source>
</evidence>
<feature type="transmembrane region" description="Helical" evidence="8">
    <location>
        <begin position="542"/>
        <end position="559"/>
    </location>
</feature>
<sequence>MTIQIPASSPTETVPPPVPSPTVVSRYAAFVAGRRSKWVVLVLWFLLMGIGGSLAAGLADVQDNDPEAWLPSSAQSTKAVQLAEQYFADKDSSTAVIVYAREGGLTQADLSRIDADRARLADKVAIGKVSAAVVSKDKVAAFVSVPLRTSPSDNKVLTDKVTEAGKLTSDGAPAGLDIKITGEAGSIADFADVYSGMDGALLGVALGVVALLLLVTYRSPVLWLIPLITVGLASQVASGVVYLLAKHAGLVVNGQSAYVLMVISVGVGTDYALLLISRYREELHRHEDRHTAMSLAVHGSLPALAASAATVTIASLCLVFGSMNSTRGLGPVVAIGVVLVFFAMTSLLPALLVILGRWVFWPVKPRVTAGYDPNSAQGHGTWAKIAGAVGRRPRAVWIGTALVLGVMALGIAGVHTGQTQAEQFTGKVDSVTGQQVLAEHFPAGSSAPADVYVRDAGAPSATAVVAKVPGVSSVSTQAAKGGWTHLTAVLRDAPDSAAAKDTVQDIRTALDGSTGPAADAVVGGQSAVALDVSEAQGDEETLLIPLILAVVLVMLLVLLRATIASAVLLGSVVLSFAAAVGTASLLFHALDHAKIDRGLVLFGFIFLVALGVDYTIFLMTRAKEEVRLRGHREGILTAVTVTGGVITSAGVVLAATFCVLAAIPTVSALQQGLLVAVGILLDTFLVRSLLVPALALDLGPRFWRPGLTPQETAPHESAKSRAEAPSTV</sequence>
<proteinExistence type="inferred from homology"/>
<evidence type="ECO:0000256" key="5">
    <source>
        <dbReference type="ARBA" id="ARBA00022989"/>
    </source>
</evidence>
<protein>
    <submittedName>
        <fullName evidence="10">MMPL family transporter</fullName>
    </submittedName>
</protein>
<dbReference type="PROSITE" id="PS50156">
    <property type="entry name" value="SSD"/>
    <property type="match status" value="1"/>
</dbReference>
<keyword evidence="5 8" id="KW-1133">Transmembrane helix</keyword>
<feature type="compositionally biased region" description="Basic and acidic residues" evidence="7">
    <location>
        <begin position="713"/>
        <end position="722"/>
    </location>
</feature>
<evidence type="ECO:0000256" key="7">
    <source>
        <dbReference type="SAM" id="MobiDB-lite"/>
    </source>
</evidence>
<feature type="transmembrane region" description="Helical" evidence="8">
    <location>
        <begin position="566"/>
        <end position="587"/>
    </location>
</feature>
<feature type="transmembrane region" description="Helical" evidence="8">
    <location>
        <begin position="297"/>
        <end position="321"/>
    </location>
</feature>
<feature type="transmembrane region" description="Helical" evidence="8">
    <location>
        <begin position="675"/>
        <end position="696"/>
    </location>
</feature>
<feature type="domain" description="SSD" evidence="9">
    <location>
        <begin position="222"/>
        <end position="354"/>
    </location>
</feature>
<feature type="region of interest" description="Disordered" evidence="7">
    <location>
        <begin position="709"/>
        <end position="728"/>
    </location>
</feature>
<evidence type="ECO:0000313" key="11">
    <source>
        <dbReference type="Proteomes" id="UP000442990"/>
    </source>
</evidence>
<dbReference type="AlphaFoldDB" id="A0A7J5DFX0"/>
<feature type="transmembrane region" description="Helical" evidence="8">
    <location>
        <begin position="599"/>
        <end position="622"/>
    </location>
</feature>
<dbReference type="GO" id="GO:0005886">
    <property type="term" value="C:plasma membrane"/>
    <property type="evidence" value="ECO:0007669"/>
    <property type="project" value="UniProtKB-SubCell"/>
</dbReference>
<evidence type="ECO:0000256" key="8">
    <source>
        <dbReference type="SAM" id="Phobius"/>
    </source>
</evidence>
<feature type="transmembrane region" description="Helical" evidence="8">
    <location>
        <begin position="38"/>
        <end position="59"/>
    </location>
</feature>
<feature type="transmembrane region" description="Helical" evidence="8">
    <location>
        <begin position="224"/>
        <end position="245"/>
    </location>
</feature>
<dbReference type="InterPro" id="IPR050545">
    <property type="entry name" value="Mycobact_MmpL"/>
</dbReference>
<dbReference type="InterPro" id="IPR004869">
    <property type="entry name" value="MMPL_dom"/>
</dbReference>